<dbReference type="InterPro" id="IPR046342">
    <property type="entry name" value="CBS_dom_sf"/>
</dbReference>
<keyword evidence="1 2" id="KW-0129">CBS domain</keyword>
<dbReference type="SUPFAM" id="SSF54631">
    <property type="entry name" value="CBS-domain pair"/>
    <property type="match status" value="1"/>
</dbReference>
<dbReference type="SMART" id="SM00116">
    <property type="entry name" value="CBS"/>
    <property type="match status" value="2"/>
</dbReference>
<dbReference type="PANTHER" id="PTHR43080:SF2">
    <property type="entry name" value="CBS DOMAIN-CONTAINING PROTEIN"/>
    <property type="match status" value="1"/>
</dbReference>
<proteinExistence type="predicted"/>
<dbReference type="Pfam" id="PF00571">
    <property type="entry name" value="CBS"/>
    <property type="match status" value="2"/>
</dbReference>
<dbReference type="Proteomes" id="UP000654670">
    <property type="component" value="Unassembled WGS sequence"/>
</dbReference>
<dbReference type="AlphaFoldDB" id="A0A917RY72"/>
<dbReference type="RefSeq" id="WP_188801445.1">
    <property type="nucleotide sequence ID" value="NZ_BMOK01000002.1"/>
</dbReference>
<dbReference type="InterPro" id="IPR051257">
    <property type="entry name" value="Diverse_CBS-Domain"/>
</dbReference>
<evidence type="ECO:0000256" key="2">
    <source>
        <dbReference type="PROSITE-ProRule" id="PRU00703"/>
    </source>
</evidence>
<evidence type="ECO:0000313" key="5">
    <source>
        <dbReference type="Proteomes" id="UP000654670"/>
    </source>
</evidence>
<dbReference type="EMBL" id="BMOK01000002">
    <property type="protein sequence ID" value="GGL43624.1"/>
    <property type="molecule type" value="Genomic_DNA"/>
</dbReference>
<sequence length="154" mass="17490">MLVEDLMIKDVISVHENDTIESLIKTLIACKIGSVPVLDDQDKLAGFVTDGDILRAVSPKQQTIYDFYTMIAAIEVEVSRDKIKDLLNKKVKEIMKKKNLQTVYVNKDLDAVLKILSHHHFKKLPVIDSERHVVGMISRSNIIRYFGELAIGQK</sequence>
<name>A0A917RY72_9BACL</name>
<evidence type="ECO:0000313" key="4">
    <source>
        <dbReference type="EMBL" id="GGL43624.1"/>
    </source>
</evidence>
<dbReference type="InterPro" id="IPR000644">
    <property type="entry name" value="CBS_dom"/>
</dbReference>
<comment type="caution">
    <text evidence="4">The sequence shown here is derived from an EMBL/GenBank/DDBJ whole genome shotgun (WGS) entry which is preliminary data.</text>
</comment>
<accession>A0A917RY72</accession>
<dbReference type="PROSITE" id="PS51371">
    <property type="entry name" value="CBS"/>
    <property type="match status" value="2"/>
</dbReference>
<dbReference type="PANTHER" id="PTHR43080">
    <property type="entry name" value="CBS DOMAIN-CONTAINING PROTEIN CBSX3, MITOCHONDRIAL"/>
    <property type="match status" value="1"/>
</dbReference>
<feature type="domain" description="CBS" evidence="3">
    <location>
        <begin position="95"/>
        <end position="154"/>
    </location>
</feature>
<dbReference type="Gene3D" id="3.10.580.10">
    <property type="entry name" value="CBS-domain"/>
    <property type="match status" value="1"/>
</dbReference>
<keyword evidence="5" id="KW-1185">Reference proteome</keyword>
<evidence type="ECO:0000259" key="3">
    <source>
        <dbReference type="PROSITE" id="PS51371"/>
    </source>
</evidence>
<evidence type="ECO:0000256" key="1">
    <source>
        <dbReference type="ARBA" id="ARBA00023122"/>
    </source>
</evidence>
<reference evidence="4" key="2">
    <citation type="submission" date="2020-09" db="EMBL/GenBank/DDBJ databases">
        <authorList>
            <person name="Sun Q."/>
            <person name="Ohkuma M."/>
        </authorList>
    </citation>
    <scope>NUCLEOTIDE SEQUENCE</scope>
    <source>
        <strain evidence="4">JCM 15325</strain>
    </source>
</reference>
<protein>
    <submittedName>
        <fullName evidence="4">Signal transduction protein</fullName>
    </submittedName>
</protein>
<gene>
    <name evidence="4" type="ORF">GCM10007968_04390</name>
</gene>
<organism evidence="4 5">
    <name type="scientific">Sporolactobacillus putidus</name>
    <dbReference type="NCBI Taxonomy" id="492735"/>
    <lineage>
        <taxon>Bacteria</taxon>
        <taxon>Bacillati</taxon>
        <taxon>Bacillota</taxon>
        <taxon>Bacilli</taxon>
        <taxon>Bacillales</taxon>
        <taxon>Sporolactobacillaceae</taxon>
        <taxon>Sporolactobacillus</taxon>
    </lineage>
</organism>
<feature type="domain" description="CBS" evidence="3">
    <location>
        <begin position="7"/>
        <end position="64"/>
    </location>
</feature>
<reference evidence="4" key="1">
    <citation type="journal article" date="2014" name="Int. J. Syst. Evol. Microbiol.">
        <title>Complete genome sequence of Corynebacterium casei LMG S-19264T (=DSM 44701T), isolated from a smear-ripened cheese.</title>
        <authorList>
            <consortium name="US DOE Joint Genome Institute (JGI-PGF)"/>
            <person name="Walter F."/>
            <person name="Albersmeier A."/>
            <person name="Kalinowski J."/>
            <person name="Ruckert C."/>
        </authorList>
    </citation>
    <scope>NUCLEOTIDE SEQUENCE</scope>
    <source>
        <strain evidence="4">JCM 15325</strain>
    </source>
</reference>